<keyword evidence="5" id="KW-1185">Reference proteome</keyword>
<evidence type="ECO:0000259" key="3">
    <source>
        <dbReference type="Pfam" id="PF02230"/>
    </source>
</evidence>
<evidence type="ECO:0000256" key="1">
    <source>
        <dbReference type="ARBA" id="ARBA00006499"/>
    </source>
</evidence>
<dbReference type="SUPFAM" id="SSF53474">
    <property type="entry name" value="alpha/beta-Hydrolases"/>
    <property type="match status" value="1"/>
</dbReference>
<feature type="domain" description="Phospholipase/carboxylesterase/thioesterase" evidence="3">
    <location>
        <begin position="17"/>
        <end position="218"/>
    </location>
</feature>
<proteinExistence type="inferred from homology"/>
<protein>
    <submittedName>
        <fullName evidence="4">Alpha/beta hydrolase</fullName>
    </submittedName>
</protein>
<reference evidence="4 5" key="1">
    <citation type="submission" date="2024-04" db="EMBL/GenBank/DDBJ databases">
        <authorList>
            <person name="Abashina T."/>
            <person name="Shaikin A."/>
        </authorList>
    </citation>
    <scope>NUCLEOTIDE SEQUENCE [LARGE SCALE GENOMIC DNA]</scope>
    <source>
        <strain evidence="4 5">AAFK</strain>
    </source>
</reference>
<evidence type="ECO:0000313" key="4">
    <source>
        <dbReference type="EMBL" id="MEK8089712.1"/>
    </source>
</evidence>
<dbReference type="InterPro" id="IPR003140">
    <property type="entry name" value="PLipase/COase/thioEstase"/>
</dbReference>
<dbReference type="InterPro" id="IPR029058">
    <property type="entry name" value="AB_hydrolase_fold"/>
</dbReference>
<evidence type="ECO:0000256" key="2">
    <source>
        <dbReference type="ARBA" id="ARBA00022801"/>
    </source>
</evidence>
<evidence type="ECO:0000313" key="5">
    <source>
        <dbReference type="Proteomes" id="UP001446205"/>
    </source>
</evidence>
<dbReference type="PANTHER" id="PTHR10655:SF17">
    <property type="entry name" value="LYSOPHOSPHOLIPASE-LIKE PROTEIN 1"/>
    <property type="match status" value="1"/>
</dbReference>
<keyword evidence="2 4" id="KW-0378">Hydrolase</keyword>
<organism evidence="4 5">
    <name type="scientific">Thermithiobacillus plumbiphilus</name>
    <dbReference type="NCBI Taxonomy" id="1729899"/>
    <lineage>
        <taxon>Bacteria</taxon>
        <taxon>Pseudomonadati</taxon>
        <taxon>Pseudomonadota</taxon>
        <taxon>Acidithiobacillia</taxon>
        <taxon>Acidithiobacillales</taxon>
        <taxon>Thermithiobacillaceae</taxon>
        <taxon>Thermithiobacillus</taxon>
    </lineage>
</organism>
<comment type="caution">
    <text evidence="4">The sequence shown here is derived from an EMBL/GenBank/DDBJ whole genome shotgun (WGS) entry which is preliminary data.</text>
</comment>
<dbReference type="Pfam" id="PF02230">
    <property type="entry name" value="Abhydrolase_2"/>
    <property type="match status" value="1"/>
</dbReference>
<dbReference type="InterPro" id="IPR050565">
    <property type="entry name" value="LYPA1-2/EST-like"/>
</dbReference>
<dbReference type="PANTHER" id="PTHR10655">
    <property type="entry name" value="LYSOPHOSPHOLIPASE-RELATED"/>
    <property type="match status" value="1"/>
</dbReference>
<name>A0ABU9DA58_9PROT</name>
<sequence>MDIVALETVELETGPQPDASVIWLHGLGASGHDFEPFVPELKLPSALRFVFPHAPRQAVSINGGYVMRAWYDIAHPDLGMLVDETGIRTSVAAVSRLIDRERERGVAPSRIIVAGFSQGGVIALHASLRYPERLAGTIALSTYLPFPDSLDREAASANRGLPIFLAHGEHDSLIPITQAERARQQLTERGYPVDWHRYPMQHQVSREEIADISAFLQARLA</sequence>
<dbReference type="RefSeq" id="WP_341370770.1">
    <property type="nucleotide sequence ID" value="NZ_JBBPCO010000007.1"/>
</dbReference>
<dbReference type="Proteomes" id="UP001446205">
    <property type="component" value="Unassembled WGS sequence"/>
</dbReference>
<dbReference type="Gene3D" id="3.40.50.1820">
    <property type="entry name" value="alpha/beta hydrolase"/>
    <property type="match status" value="1"/>
</dbReference>
<comment type="similarity">
    <text evidence="1">Belongs to the AB hydrolase superfamily. AB hydrolase 2 family.</text>
</comment>
<dbReference type="GO" id="GO:0016787">
    <property type="term" value="F:hydrolase activity"/>
    <property type="evidence" value="ECO:0007669"/>
    <property type="project" value="UniProtKB-KW"/>
</dbReference>
<accession>A0ABU9DA58</accession>
<gene>
    <name evidence="4" type="ORF">WOB96_08015</name>
</gene>
<dbReference type="EMBL" id="JBBPCO010000007">
    <property type="protein sequence ID" value="MEK8089712.1"/>
    <property type="molecule type" value="Genomic_DNA"/>
</dbReference>